<comment type="similarity">
    <text evidence="1">Belongs to the eukaryotic ribosomal protein eL32 family.</text>
</comment>
<dbReference type="InterPro" id="IPR036351">
    <property type="entry name" value="Ribosomal_eL32_sf"/>
</dbReference>
<evidence type="ECO:0000256" key="1">
    <source>
        <dbReference type="ARBA" id="ARBA00008431"/>
    </source>
</evidence>
<evidence type="ECO:0000256" key="3">
    <source>
        <dbReference type="ARBA" id="ARBA00023274"/>
    </source>
</evidence>
<dbReference type="Proteomes" id="UP000010552">
    <property type="component" value="Unassembled WGS sequence"/>
</dbReference>
<reference evidence="7" key="1">
    <citation type="journal article" date="2013" name="Science">
        <title>Comparative analysis of bat genomes provides insight into the evolution of flight and immunity.</title>
        <authorList>
            <person name="Zhang G."/>
            <person name="Cowled C."/>
            <person name="Shi Z."/>
            <person name="Huang Z."/>
            <person name="Bishop-Lilly K.A."/>
            <person name="Fang X."/>
            <person name="Wynne J.W."/>
            <person name="Xiong Z."/>
            <person name="Baker M.L."/>
            <person name="Zhao W."/>
            <person name="Tachedjian M."/>
            <person name="Zhu Y."/>
            <person name="Zhou P."/>
            <person name="Jiang X."/>
            <person name="Ng J."/>
            <person name="Yang L."/>
            <person name="Wu L."/>
            <person name="Xiao J."/>
            <person name="Feng Y."/>
            <person name="Chen Y."/>
            <person name="Sun X."/>
            <person name="Zhang Y."/>
            <person name="Marsh G.A."/>
            <person name="Crameri G."/>
            <person name="Broder C.C."/>
            <person name="Frey K.G."/>
            <person name="Wang L.F."/>
            <person name="Wang J."/>
        </authorList>
    </citation>
    <scope>NUCLEOTIDE SEQUENCE [LARGE SCALE GENOMIC DNA]</scope>
</reference>
<keyword evidence="2 6" id="KW-0689">Ribosomal protein</keyword>
<dbReference type="Pfam" id="PF01655">
    <property type="entry name" value="Ribosomal_L32e"/>
    <property type="match status" value="1"/>
</dbReference>
<dbReference type="InterPro" id="IPR001515">
    <property type="entry name" value="Ribosomal_eL32"/>
</dbReference>
<keyword evidence="3" id="KW-0687">Ribonucleoprotein</keyword>
<dbReference type="SUPFAM" id="SSF52042">
    <property type="entry name" value="Ribosomal protein L32e"/>
    <property type="match status" value="1"/>
</dbReference>
<dbReference type="EMBL" id="KB030979">
    <property type="protein sequence ID" value="ELK07267.1"/>
    <property type="molecule type" value="Genomic_DNA"/>
</dbReference>
<dbReference type="SMART" id="SM01393">
    <property type="entry name" value="Ribosomal_L32e"/>
    <property type="match status" value="1"/>
</dbReference>
<dbReference type="AlphaFoldDB" id="L5K7B2"/>
<evidence type="ECO:0000256" key="4">
    <source>
        <dbReference type="ARBA" id="ARBA00035335"/>
    </source>
</evidence>
<keyword evidence="7" id="KW-1185">Reference proteome</keyword>
<protein>
    <recommendedName>
        <fullName evidence="4">60S ribosomal protein L32</fullName>
    </recommendedName>
</protein>
<dbReference type="InParanoid" id="L5K7B2"/>
<dbReference type="PANTHER" id="PTHR23413:SF1">
    <property type="entry name" value="RIBOSOMAL PROTEIN L32"/>
    <property type="match status" value="1"/>
</dbReference>
<evidence type="ECO:0000256" key="5">
    <source>
        <dbReference type="SAM" id="MobiDB-lite"/>
    </source>
</evidence>
<dbReference type="GO" id="GO:0006412">
    <property type="term" value="P:translation"/>
    <property type="evidence" value="ECO:0007669"/>
    <property type="project" value="InterPro"/>
</dbReference>
<dbReference type="STRING" id="9402.L5K7B2"/>
<proteinExistence type="inferred from homology"/>
<evidence type="ECO:0000313" key="7">
    <source>
        <dbReference type="Proteomes" id="UP000010552"/>
    </source>
</evidence>
<feature type="region of interest" description="Disordered" evidence="5">
    <location>
        <begin position="15"/>
        <end position="41"/>
    </location>
</feature>
<dbReference type="GO" id="GO:0003735">
    <property type="term" value="F:structural constituent of ribosome"/>
    <property type="evidence" value="ECO:0007669"/>
    <property type="project" value="InterPro"/>
</dbReference>
<evidence type="ECO:0000256" key="2">
    <source>
        <dbReference type="ARBA" id="ARBA00022980"/>
    </source>
</evidence>
<gene>
    <name evidence="6" type="ORF">PAL_GLEAN10012516</name>
</gene>
<dbReference type="GO" id="GO:0022625">
    <property type="term" value="C:cytosolic large ribosomal subunit"/>
    <property type="evidence" value="ECO:0007669"/>
    <property type="project" value="TreeGrafter"/>
</dbReference>
<dbReference type="PANTHER" id="PTHR23413">
    <property type="entry name" value="60S RIBOSOMAL PROTEIN L32 AND DNA-DIRECTED RNA POLYMERASE II, SUBUNIT N"/>
    <property type="match status" value="1"/>
</dbReference>
<name>L5K7B2_PTEAL</name>
<evidence type="ECO:0000313" key="6">
    <source>
        <dbReference type="EMBL" id="ELK07267.1"/>
    </source>
</evidence>
<organism evidence="6 7">
    <name type="scientific">Pteropus alecto</name>
    <name type="common">Black flying fox</name>
    <dbReference type="NCBI Taxonomy" id="9402"/>
    <lineage>
        <taxon>Eukaryota</taxon>
        <taxon>Metazoa</taxon>
        <taxon>Chordata</taxon>
        <taxon>Craniata</taxon>
        <taxon>Vertebrata</taxon>
        <taxon>Euteleostomi</taxon>
        <taxon>Mammalia</taxon>
        <taxon>Eutheria</taxon>
        <taxon>Laurasiatheria</taxon>
        <taxon>Chiroptera</taxon>
        <taxon>Yinpterochiroptera</taxon>
        <taxon>Pteropodoidea</taxon>
        <taxon>Pteropodidae</taxon>
        <taxon>Pteropodinae</taxon>
        <taxon>Pteropus</taxon>
    </lineage>
</organism>
<sequence>MATICYSASCRLQTPREASPRSSQREPRSSKLSNWQKPRGIDNRMQRRFKSRFLMPHCGYGSNKKRKHMLPIDFRKFPVHSVKEQEVTMLLMCNKSHRVSLPSMFPQYFFQELQSRGKGSQLAIRVTDLRGDRSK</sequence>
<accession>L5K7B2</accession>